<dbReference type="EC" id="1.16.3.1" evidence="2"/>
<dbReference type="Ensembl" id="ENSMICT00000072758.1">
    <property type="protein sequence ID" value="ENSMICP00000051392.1"/>
    <property type="gene ID" value="ENSMICG00000049080.1"/>
</dbReference>
<dbReference type="SUPFAM" id="SSF49503">
    <property type="entry name" value="Cupredoxins"/>
    <property type="match status" value="6"/>
</dbReference>
<dbReference type="GO" id="GO:0004322">
    <property type="term" value="F:ferroxidase activity"/>
    <property type="evidence" value="ECO:0007669"/>
    <property type="project" value="UniProtKB-EC"/>
</dbReference>
<dbReference type="Proteomes" id="UP000694394">
    <property type="component" value="Chromosome 1"/>
</dbReference>
<evidence type="ECO:0000313" key="8">
    <source>
        <dbReference type="Proteomes" id="UP000694394"/>
    </source>
</evidence>
<dbReference type="PANTHER" id="PTHR11709">
    <property type="entry name" value="MULTI-COPPER OXIDASE"/>
    <property type="match status" value="1"/>
</dbReference>
<dbReference type="InterPro" id="IPR011707">
    <property type="entry name" value="Cu-oxidase-like_N"/>
</dbReference>
<dbReference type="GO" id="GO:0006826">
    <property type="term" value="P:iron ion transport"/>
    <property type="evidence" value="ECO:0007669"/>
    <property type="project" value="TreeGrafter"/>
</dbReference>
<organism evidence="7 8">
    <name type="scientific">Microcebus murinus</name>
    <name type="common">Gray mouse lemur</name>
    <name type="synonym">Lemur murinus</name>
    <dbReference type="NCBI Taxonomy" id="30608"/>
    <lineage>
        <taxon>Eukaryota</taxon>
        <taxon>Metazoa</taxon>
        <taxon>Chordata</taxon>
        <taxon>Craniata</taxon>
        <taxon>Vertebrata</taxon>
        <taxon>Euteleostomi</taxon>
        <taxon>Mammalia</taxon>
        <taxon>Eutheria</taxon>
        <taxon>Euarchontoglires</taxon>
        <taxon>Primates</taxon>
        <taxon>Strepsirrhini</taxon>
        <taxon>Lemuriformes</taxon>
        <taxon>Cheirogaleidae</taxon>
        <taxon>Microcebus</taxon>
    </lineage>
</organism>
<dbReference type="InterPro" id="IPR011706">
    <property type="entry name" value="Cu-oxidase_C"/>
</dbReference>
<dbReference type="Pfam" id="PF07732">
    <property type="entry name" value="Cu-oxidase_3"/>
    <property type="match status" value="3"/>
</dbReference>
<evidence type="ECO:0000256" key="4">
    <source>
        <dbReference type="ARBA" id="ARBA00023002"/>
    </source>
</evidence>
<evidence type="ECO:0000256" key="1">
    <source>
        <dbReference type="ARBA" id="ARBA00010609"/>
    </source>
</evidence>
<evidence type="ECO:0000256" key="2">
    <source>
        <dbReference type="ARBA" id="ARBA00013107"/>
    </source>
</evidence>
<dbReference type="PANTHER" id="PTHR11709:SF314">
    <property type="entry name" value="CERULOPLASMIN"/>
    <property type="match status" value="1"/>
</dbReference>
<reference evidence="7" key="2">
    <citation type="submission" date="2025-08" db="UniProtKB">
        <authorList>
            <consortium name="Ensembl"/>
        </authorList>
    </citation>
    <scope>IDENTIFICATION</scope>
</reference>
<dbReference type="AlphaFoldDB" id="A0A8C5YH45"/>
<dbReference type="GO" id="GO:0005886">
    <property type="term" value="C:plasma membrane"/>
    <property type="evidence" value="ECO:0007669"/>
    <property type="project" value="TreeGrafter"/>
</dbReference>
<protein>
    <recommendedName>
        <fullName evidence="2">ferroxidase</fullName>
        <ecNumber evidence="2">1.16.3.1</ecNumber>
    </recommendedName>
</protein>
<keyword evidence="3" id="KW-0479">Metal-binding</keyword>
<feature type="domain" description="Plastocyanin-like" evidence="6">
    <location>
        <begin position="722"/>
        <end position="817"/>
    </location>
</feature>
<proteinExistence type="inferred from homology"/>
<dbReference type="PROSITE" id="PS00079">
    <property type="entry name" value="MULTICOPPER_OXIDASE1"/>
    <property type="match status" value="2"/>
</dbReference>
<sequence length="972" mass="111080">MYFQFTDNTFKTIIDKPSWLGFLGPIIKAETGDFIYVHVKNNASRAFSFHPHGLTYTKENEGALYPDNTTGRQKEDDYLKPGKQYTYKWFVDTKQGPGPSDSNCVTRIYHSHVDTVKDVTSGLIGPILTCKKGTLHEDTEENIDKSYFLVFFIVDENNSWYIDENIHRFTESGEVNTSDPGFVENNIMYSINGYIYGNLPRLTMCAEDKIKWHFVAIGGGINEHSIYLHGQTLISRNHRKDTIMVFPASLEDAFMVAKGPGEWTLGCHIHESMQGFFNVKNCQKPSTEVAGTHVVHYYIAAEEILWQYAPSGIDFYTKNDLTAPGSESQPYFEQSPTRIGGTYKKLVYREYTNAYFQVRKAREEHLGILGPVIKAEVGQIIKVTFFNNASLPLSMQPHGLRYSKSNEGSFYKTPGRSTPPPSAHVNPGTTFVYTWEVSKDVGPTSTDPSCLTRFYYSAVNGSKDTNSGLVGPLLVCRSGSLGKDGKQKGVHKEFYLLATIFDENKSLLLDENIRTFITQPENVDKEDPGFQESNRMYSINGYMYGNLPRPKMCVGDKVSWHIFSVGSGRDIHGIYFSGNTFTSLGARKDTITVFPHTSETLFMTPDSIGIFDVYCMTSEHYLGGMKHTYQVNQCSKPKPDQTPYKEKTIYIAAEEIVWDYSPSRKWEKELRWLQRENKTNVYVDRNGTHLGSKYKKVVYRQYDDNTFTKKTKRNEDEKHLDILGPLIFVNPGQKLRIIFKNKASRLYSIHAHGVKTNNSTVVPTRPGEIRTYIWEIPERTGPTSENFECIPWFYYSTVSVVKDLNSGLVGPLIVCRKNTKSNLVHRVLHFMIFDENRSWYLEENINTYSLEPNNVNREDDDFVFSNQMHAINGRLFGNNQGLTVHVGDEVNWYLIGMGGEFDLHTVHFHGHSFQFTDQGLYRSDVYDLPPGIYRTVKMYPRDVGTWLFHCHVGEHIDAGMESTYTVLERKSK</sequence>
<reference evidence="7" key="3">
    <citation type="submission" date="2025-09" db="UniProtKB">
        <authorList>
            <consortium name="Ensembl"/>
        </authorList>
    </citation>
    <scope>IDENTIFICATION</scope>
</reference>
<feature type="domain" description="Plastocyanin-like" evidence="6">
    <location>
        <begin position="368"/>
        <end position="475"/>
    </location>
</feature>
<gene>
    <name evidence="7" type="primary">LOC105881225</name>
</gene>
<dbReference type="InterPro" id="IPR045087">
    <property type="entry name" value="Cu-oxidase_fam"/>
</dbReference>
<comment type="similarity">
    <text evidence="1">Belongs to the multicopper oxidase family.</text>
</comment>
<evidence type="ECO:0000259" key="5">
    <source>
        <dbReference type="Pfam" id="PF07731"/>
    </source>
</evidence>
<dbReference type="PROSITE" id="PS00080">
    <property type="entry name" value="MULTICOPPER_OXIDASE2"/>
    <property type="match status" value="1"/>
</dbReference>
<feature type="domain" description="Plastocyanin-like" evidence="6">
    <location>
        <begin position="22"/>
        <end position="128"/>
    </location>
</feature>
<dbReference type="GeneTree" id="ENSGT00940000165295"/>
<dbReference type="InterPro" id="IPR002355">
    <property type="entry name" value="Cu_oxidase_Cu_BS"/>
</dbReference>
<dbReference type="Pfam" id="PF07731">
    <property type="entry name" value="Cu-oxidase_2"/>
    <property type="match status" value="1"/>
</dbReference>
<feature type="domain" description="Plastocyanin-like" evidence="5">
    <location>
        <begin position="864"/>
        <end position="966"/>
    </location>
</feature>
<dbReference type="GO" id="GO:0005507">
    <property type="term" value="F:copper ion binding"/>
    <property type="evidence" value="ECO:0007669"/>
    <property type="project" value="InterPro"/>
</dbReference>
<evidence type="ECO:0000259" key="6">
    <source>
        <dbReference type="Pfam" id="PF07732"/>
    </source>
</evidence>
<dbReference type="Gene3D" id="2.60.40.420">
    <property type="entry name" value="Cupredoxins - blue copper proteins"/>
    <property type="match status" value="5"/>
</dbReference>
<evidence type="ECO:0000313" key="7">
    <source>
        <dbReference type="Ensembl" id="ENSMICP00000051392.1"/>
    </source>
</evidence>
<dbReference type="InterPro" id="IPR008972">
    <property type="entry name" value="Cupredoxin"/>
</dbReference>
<keyword evidence="8" id="KW-1185">Reference proteome</keyword>
<accession>A0A8C5YH45</accession>
<keyword evidence="4" id="KW-0560">Oxidoreductase</keyword>
<evidence type="ECO:0000256" key="3">
    <source>
        <dbReference type="ARBA" id="ARBA00022723"/>
    </source>
</evidence>
<name>A0A8C5YH45_MICMU</name>
<dbReference type="InterPro" id="IPR033138">
    <property type="entry name" value="Cu_oxidase_CS"/>
</dbReference>
<reference evidence="7" key="1">
    <citation type="submission" date="2016-12" db="EMBL/GenBank/DDBJ databases">
        <title>Mouse lemur reference genome and diversity panel.</title>
        <authorList>
            <person name="Harris R."/>
            <person name="Larsen P."/>
            <person name="Liu Y."/>
            <person name="Hughes D.S."/>
            <person name="Murali S."/>
            <person name="Raveendran M."/>
            <person name="Korchina V."/>
            <person name="Wang M."/>
            <person name="Jhangiani S."/>
            <person name="Bandaranaike D."/>
            <person name="Bellair M."/>
            <person name="Blankenburg K."/>
            <person name="Chao H."/>
            <person name="Dahdouli M."/>
            <person name="Dinh H."/>
            <person name="Doddapaneni H."/>
            <person name="English A."/>
            <person name="Firestine M."/>
            <person name="Gnanaolivu R."/>
            <person name="Gross S."/>
            <person name="Hernandez B."/>
            <person name="Javaid M."/>
            <person name="Jayaseelan J."/>
            <person name="Jones J."/>
            <person name="Khan Z."/>
            <person name="Kovar C."/>
            <person name="Kurapati P."/>
            <person name="Le B."/>
            <person name="Lee S."/>
            <person name="Li M."/>
            <person name="Mathew T."/>
            <person name="Narasimhan A."/>
            <person name="Ngo D."/>
            <person name="Nguyen L."/>
            <person name="Okwuonu G."/>
            <person name="Ongeri F."/>
            <person name="Osuji N."/>
            <person name="Pu L.-L."/>
            <person name="Puazo M."/>
            <person name="Quiroz J."/>
            <person name="Raj R."/>
            <person name="Rajbhandari K."/>
            <person name="Reid J.G."/>
            <person name="Santibanez J."/>
            <person name="Sexton D."/>
            <person name="Skinner E."/>
            <person name="Vee V."/>
            <person name="Weissenberger G."/>
            <person name="Wu Y."/>
            <person name="Xin Y."/>
            <person name="Han Y."/>
            <person name="Campbell C."/>
            <person name="Brown A."/>
            <person name="Sullivan B."/>
            <person name="Shelton J."/>
            <person name="Brown S."/>
            <person name="Dudchenko O."/>
            <person name="Machol I."/>
            <person name="Durand N."/>
            <person name="Shamim M."/>
            <person name="Lieberman A."/>
            <person name="Muzny D.M."/>
            <person name="Richards S."/>
            <person name="Yoder A."/>
            <person name="Worley K.C."/>
            <person name="Rogers J."/>
            <person name="Gibbs R.A."/>
        </authorList>
    </citation>
    <scope>NUCLEOTIDE SEQUENCE [LARGE SCALE GENOMIC DNA]</scope>
</reference>
<dbReference type="EMBL" id="ABDC03000612">
    <property type="status" value="NOT_ANNOTATED_CDS"/>
    <property type="molecule type" value="Genomic_DNA"/>
</dbReference>